<comment type="caution">
    <text evidence="2">The sequence shown here is derived from an EMBL/GenBank/DDBJ whole genome shotgun (WGS) entry which is preliminary data.</text>
</comment>
<dbReference type="EMBL" id="CAJOBG010123107">
    <property type="protein sequence ID" value="CAF4786387.1"/>
    <property type="molecule type" value="Genomic_DNA"/>
</dbReference>
<sequence>PPFKHGDGLHGSLLQVGPENSAGQLQPPYGSSLVRTHVPKSRNVEMLYSS</sequence>
<gene>
    <name evidence="2" type="ORF">OVN521_LOCUS51371</name>
</gene>
<protein>
    <submittedName>
        <fullName evidence="2">Uncharacterized protein</fullName>
    </submittedName>
</protein>
<dbReference type="Proteomes" id="UP000663866">
    <property type="component" value="Unassembled WGS sequence"/>
</dbReference>
<feature type="region of interest" description="Disordered" evidence="1">
    <location>
        <begin position="1"/>
        <end position="34"/>
    </location>
</feature>
<evidence type="ECO:0000313" key="2">
    <source>
        <dbReference type="EMBL" id="CAF4786387.1"/>
    </source>
</evidence>
<evidence type="ECO:0000256" key="1">
    <source>
        <dbReference type="SAM" id="MobiDB-lite"/>
    </source>
</evidence>
<feature type="non-terminal residue" evidence="2">
    <location>
        <position position="1"/>
    </location>
</feature>
<reference evidence="2" key="1">
    <citation type="submission" date="2021-02" db="EMBL/GenBank/DDBJ databases">
        <authorList>
            <person name="Nowell W R."/>
        </authorList>
    </citation>
    <scope>NUCLEOTIDE SEQUENCE</scope>
</reference>
<organism evidence="2 3">
    <name type="scientific">Rotaria magnacalcarata</name>
    <dbReference type="NCBI Taxonomy" id="392030"/>
    <lineage>
        <taxon>Eukaryota</taxon>
        <taxon>Metazoa</taxon>
        <taxon>Spiralia</taxon>
        <taxon>Gnathifera</taxon>
        <taxon>Rotifera</taxon>
        <taxon>Eurotatoria</taxon>
        <taxon>Bdelloidea</taxon>
        <taxon>Philodinida</taxon>
        <taxon>Philodinidae</taxon>
        <taxon>Rotaria</taxon>
    </lineage>
</organism>
<evidence type="ECO:0000313" key="3">
    <source>
        <dbReference type="Proteomes" id="UP000663866"/>
    </source>
</evidence>
<name>A0A821NKC9_9BILA</name>
<keyword evidence="3" id="KW-1185">Reference proteome</keyword>
<accession>A0A821NKC9</accession>
<dbReference type="AlphaFoldDB" id="A0A821NKC9"/>
<proteinExistence type="predicted"/>